<comment type="caution">
    <text evidence="14">The sequence shown here is derived from an EMBL/GenBank/DDBJ whole genome shotgun (WGS) entry which is preliminary data.</text>
</comment>
<evidence type="ECO:0000256" key="3">
    <source>
        <dbReference type="ARBA" id="ARBA00009777"/>
    </source>
</evidence>
<evidence type="ECO:0000259" key="13">
    <source>
        <dbReference type="PROSITE" id="PS51918"/>
    </source>
</evidence>
<dbReference type="InterPro" id="IPR034457">
    <property type="entry name" value="Organic_radical-activating"/>
</dbReference>
<dbReference type="RefSeq" id="WP_089609972.1">
    <property type="nucleotide sequence ID" value="NZ_CP022121.1"/>
</dbReference>
<dbReference type="PROSITE" id="PS51918">
    <property type="entry name" value="RADICAL_SAM"/>
    <property type="match status" value="1"/>
</dbReference>
<organism evidence="14 15">
    <name type="scientific">Dehalobacterium formicoaceticum</name>
    <dbReference type="NCBI Taxonomy" id="51515"/>
    <lineage>
        <taxon>Bacteria</taxon>
        <taxon>Bacillati</taxon>
        <taxon>Bacillota</taxon>
        <taxon>Clostridia</taxon>
        <taxon>Eubacteriales</taxon>
        <taxon>Peptococcaceae</taxon>
        <taxon>Dehalobacterium</taxon>
    </lineage>
</organism>
<comment type="similarity">
    <text evidence="3 12">Belongs to the organic radical-activating enzymes family.</text>
</comment>
<evidence type="ECO:0000256" key="1">
    <source>
        <dbReference type="ARBA" id="ARBA00001966"/>
    </source>
</evidence>
<keyword evidence="6" id="KW-0949">S-adenosyl-L-methionine</keyword>
<evidence type="ECO:0000256" key="5">
    <source>
        <dbReference type="ARBA" id="ARBA00022485"/>
    </source>
</evidence>
<evidence type="ECO:0000313" key="14">
    <source>
        <dbReference type="EMBL" id="MCR6544510.1"/>
    </source>
</evidence>
<dbReference type="InterPro" id="IPR007197">
    <property type="entry name" value="rSAM"/>
</dbReference>
<dbReference type="SUPFAM" id="SSF102114">
    <property type="entry name" value="Radical SAM enzymes"/>
    <property type="match status" value="1"/>
</dbReference>
<evidence type="ECO:0000256" key="6">
    <source>
        <dbReference type="ARBA" id="ARBA00022691"/>
    </source>
</evidence>
<accession>A0ABT1Y2X3</accession>
<evidence type="ECO:0000256" key="9">
    <source>
        <dbReference type="ARBA" id="ARBA00023004"/>
    </source>
</evidence>
<dbReference type="NCBIfam" id="TIGR02491">
    <property type="entry name" value="NrdG"/>
    <property type="match status" value="1"/>
</dbReference>
<comment type="catalytic activity">
    <reaction evidence="11">
        <text>glycyl-[protein] + reduced [flavodoxin] + S-adenosyl-L-methionine = glycin-2-yl radical-[protein] + semiquinone [flavodoxin] + 5'-deoxyadenosine + L-methionine + H(+)</text>
        <dbReference type="Rhea" id="RHEA:61976"/>
        <dbReference type="Rhea" id="RHEA-COMP:10622"/>
        <dbReference type="Rhea" id="RHEA-COMP:14480"/>
        <dbReference type="Rhea" id="RHEA-COMP:15993"/>
        <dbReference type="Rhea" id="RHEA-COMP:15994"/>
        <dbReference type="ChEBI" id="CHEBI:15378"/>
        <dbReference type="ChEBI" id="CHEBI:17319"/>
        <dbReference type="ChEBI" id="CHEBI:29947"/>
        <dbReference type="ChEBI" id="CHEBI:32722"/>
        <dbReference type="ChEBI" id="CHEBI:57618"/>
        <dbReference type="ChEBI" id="CHEBI:57844"/>
        <dbReference type="ChEBI" id="CHEBI:59789"/>
        <dbReference type="ChEBI" id="CHEBI:140311"/>
    </reaction>
</comment>
<dbReference type="PANTHER" id="PTHR30352">
    <property type="entry name" value="PYRUVATE FORMATE-LYASE-ACTIVATING ENZYME"/>
    <property type="match status" value="1"/>
</dbReference>
<evidence type="ECO:0000313" key="15">
    <source>
        <dbReference type="Proteomes" id="UP001524944"/>
    </source>
</evidence>
<keyword evidence="7" id="KW-0479">Metal-binding</keyword>
<dbReference type="Pfam" id="PF13353">
    <property type="entry name" value="Fer4_12"/>
    <property type="match status" value="1"/>
</dbReference>
<dbReference type="CDD" id="cd01335">
    <property type="entry name" value="Radical_SAM"/>
    <property type="match status" value="1"/>
</dbReference>
<dbReference type="PROSITE" id="PS01087">
    <property type="entry name" value="RADICAL_ACTIVATING"/>
    <property type="match status" value="1"/>
</dbReference>
<evidence type="ECO:0000256" key="11">
    <source>
        <dbReference type="ARBA" id="ARBA00047365"/>
    </source>
</evidence>
<feature type="domain" description="Radical SAM core" evidence="13">
    <location>
        <begin position="14"/>
        <end position="159"/>
    </location>
</feature>
<proteinExistence type="inferred from homology"/>
<gene>
    <name evidence="14" type="primary">nrdG</name>
    <name evidence="14" type="ORF">NVS47_03105</name>
</gene>
<evidence type="ECO:0000256" key="7">
    <source>
        <dbReference type="ARBA" id="ARBA00022723"/>
    </source>
</evidence>
<dbReference type="Gene3D" id="3.20.20.70">
    <property type="entry name" value="Aldolase class I"/>
    <property type="match status" value="1"/>
</dbReference>
<dbReference type="SFLD" id="SFLDS00029">
    <property type="entry name" value="Radical_SAM"/>
    <property type="match status" value="1"/>
</dbReference>
<evidence type="ECO:0000256" key="10">
    <source>
        <dbReference type="ARBA" id="ARBA00023014"/>
    </source>
</evidence>
<dbReference type="SFLD" id="SFLDG01063">
    <property type="entry name" value="activating_enzymes__group_1"/>
    <property type="match status" value="1"/>
</dbReference>
<dbReference type="InterPro" id="IPR001989">
    <property type="entry name" value="Radical_activat_CS"/>
</dbReference>
<name>A0ABT1Y2X3_9FIRM</name>
<dbReference type="InterPro" id="IPR012837">
    <property type="entry name" value="NrdG"/>
</dbReference>
<keyword evidence="10" id="KW-0411">Iron-sulfur</keyword>
<keyword evidence="5" id="KW-0004">4Fe-4S</keyword>
<dbReference type="InterPro" id="IPR058240">
    <property type="entry name" value="rSAM_sf"/>
</dbReference>
<evidence type="ECO:0000256" key="12">
    <source>
        <dbReference type="PIRNR" id="PIRNR000368"/>
    </source>
</evidence>
<evidence type="ECO:0000256" key="4">
    <source>
        <dbReference type="ARBA" id="ARBA00014281"/>
    </source>
</evidence>
<dbReference type="InterPro" id="IPR013785">
    <property type="entry name" value="Aldolase_TIM"/>
</dbReference>
<keyword evidence="15" id="KW-1185">Reference proteome</keyword>
<reference evidence="14 15" key="1">
    <citation type="submission" date="2022-08" db="EMBL/GenBank/DDBJ databases">
        <title>Proteogenomics of the novel Dehalobacterium formicoaceticum strain EZ94 highlights a key role of methyltransferases during anaerobic dichloromethane degradation.</title>
        <authorList>
            <person name="Wasmund K."/>
        </authorList>
    </citation>
    <scope>NUCLEOTIDE SEQUENCE [LARGE SCALE GENOMIC DNA]</scope>
    <source>
        <strain evidence="14 15">EZ94</strain>
    </source>
</reference>
<dbReference type="PIRSF" id="PIRSF000368">
    <property type="entry name" value="NrdG"/>
    <property type="match status" value="1"/>
</dbReference>
<evidence type="ECO:0000256" key="8">
    <source>
        <dbReference type="ARBA" id="ARBA00023002"/>
    </source>
</evidence>
<evidence type="ECO:0000256" key="2">
    <source>
        <dbReference type="ARBA" id="ARBA00003852"/>
    </source>
</evidence>
<keyword evidence="9" id="KW-0408">Iron</keyword>
<dbReference type="PANTHER" id="PTHR30352:SF2">
    <property type="entry name" value="ANAEROBIC RIBONUCLEOSIDE-TRIPHOSPHATE REDUCTASE-ACTIVATING PROTEIN"/>
    <property type="match status" value="1"/>
</dbReference>
<sequence length="159" mass="17247">MELRIAGIVPESVVDGPGIRFVVFVQGCPHHCPGCHNPDTHDFNGGEVAQVSDLVAQIKALPPVRGVTISGGEPFCQGQACSTLAHEVKKLGKDVIVYSGYTYEQLREMAVGDHHIQALLSATEILIDGPFLQEQRDLNLPFRGSANQRLIKPGEEGFF</sequence>
<dbReference type="Proteomes" id="UP001524944">
    <property type="component" value="Unassembled WGS sequence"/>
</dbReference>
<dbReference type="SFLD" id="SFLDG01066">
    <property type="entry name" value="organic_radical-activating_enz"/>
    <property type="match status" value="1"/>
</dbReference>
<dbReference type="EMBL" id="JANPWE010000001">
    <property type="protein sequence ID" value="MCR6544510.1"/>
    <property type="molecule type" value="Genomic_DNA"/>
</dbReference>
<dbReference type="EC" id="1.97.1.-" evidence="12"/>
<dbReference type="SFLD" id="SFLDF00299">
    <property type="entry name" value="anaerobic_ribonucleoside-triph"/>
    <property type="match status" value="1"/>
</dbReference>
<protein>
    <recommendedName>
        <fullName evidence="4 12">Anaerobic ribonucleoside-triphosphate reductase-activating protein</fullName>
        <ecNumber evidence="12">1.97.1.-</ecNumber>
    </recommendedName>
</protein>
<keyword evidence="8 12" id="KW-0560">Oxidoreductase</keyword>
<comment type="function">
    <text evidence="2 12">Activation of anaerobic ribonucleoside-triphosphate reductase under anaerobic conditions by generation of an organic free radical, using S-adenosylmethionine and reduced flavodoxin as cosubstrates to produce 5'-deoxy-adenosine.</text>
</comment>
<comment type="cofactor">
    <cofactor evidence="1">
        <name>[4Fe-4S] cluster</name>
        <dbReference type="ChEBI" id="CHEBI:49883"/>
    </cofactor>
</comment>